<feature type="domain" description="Pyridoxine 5'-phosphate oxidase dimerisation C-terminal" evidence="8">
    <location>
        <begin position="209"/>
        <end position="249"/>
    </location>
</feature>
<evidence type="ECO:0000256" key="4">
    <source>
        <dbReference type="ARBA" id="ARBA00023002"/>
    </source>
</evidence>
<feature type="binding site" evidence="5">
    <location>
        <position position="163"/>
    </location>
    <ligand>
        <name>substrate</name>
    </ligand>
</feature>
<comment type="function">
    <text evidence="5">Catalyzes the oxidation of either pyridoxine 5'-phosphate (PNP) or pyridoxamine 5'-phosphate (PMP) into pyridoxal 5'-phosphate (PLP).</text>
</comment>
<evidence type="ECO:0000259" key="7">
    <source>
        <dbReference type="Pfam" id="PF01243"/>
    </source>
</evidence>
<dbReference type="EC" id="1.4.3.5" evidence="5"/>
<comment type="catalytic activity">
    <reaction evidence="5">
        <text>pyridoxine 5'-phosphate + O2 = pyridoxal 5'-phosphate + H2O2</text>
        <dbReference type="Rhea" id="RHEA:15149"/>
        <dbReference type="ChEBI" id="CHEBI:15379"/>
        <dbReference type="ChEBI" id="CHEBI:16240"/>
        <dbReference type="ChEBI" id="CHEBI:58589"/>
        <dbReference type="ChEBI" id="CHEBI:597326"/>
        <dbReference type="EC" id="1.4.3.5"/>
    </reaction>
</comment>
<sequence>MAGWYPGVAFWAVSKERQDPVVVNSELAAMRVGYPQPGSESEAVHDRMRVELDVSQVADGWLPLMRQWLLDAVEADAPEPNAMTLSTLGEDGHPASRTVLCKGLSDEGVLFFTNYGSDKARQLDAHPYASANFTWLTLARQVTVRGAVEHVSPQVTQEYWRTRPRGSQLGAWASHQSQPVESRAVLDEQLREVAARFGIDGEIPVPPHWGGILIRPESVEFWQGRANRMHNRVRTTVVDGQWSAVRLQP</sequence>
<dbReference type="InterPro" id="IPR011576">
    <property type="entry name" value="Pyridox_Oxase_N"/>
</dbReference>
<protein>
    <recommendedName>
        <fullName evidence="5">Pyridoxine/pyridoxamine 5'-phosphate oxidase</fullName>
        <ecNumber evidence="5">1.4.3.5</ecNumber>
    </recommendedName>
    <alternativeName>
        <fullName evidence="5">PNP/PMP oxidase</fullName>
        <shortName evidence="5">PNPOx</shortName>
    </alternativeName>
    <alternativeName>
        <fullName evidence="5">Pyridoxal 5'-phosphate synthase</fullName>
    </alternativeName>
</protein>
<evidence type="ECO:0000256" key="2">
    <source>
        <dbReference type="ARBA" id="ARBA00022630"/>
    </source>
</evidence>
<dbReference type="InterPro" id="IPR012349">
    <property type="entry name" value="Split_barrel_FMN-bd"/>
</dbReference>
<feature type="binding site" evidence="5">
    <location>
        <begin position="228"/>
        <end position="230"/>
    </location>
    <ligand>
        <name>substrate</name>
    </ligand>
</feature>
<evidence type="ECO:0000259" key="8">
    <source>
        <dbReference type="Pfam" id="PF10590"/>
    </source>
</evidence>
<evidence type="ECO:0000256" key="5">
    <source>
        <dbReference type="HAMAP-Rule" id="MF_01629"/>
    </source>
</evidence>
<comment type="cofactor">
    <cofactor evidence="5 6">
        <name>FMN</name>
        <dbReference type="ChEBI" id="CHEBI:58210"/>
    </cofactor>
    <text evidence="5 6">Binds 1 FMN per subunit.</text>
</comment>
<comment type="similarity">
    <text evidence="1 5">Belongs to the pyridoxamine 5'-phosphate oxidase family.</text>
</comment>
<dbReference type="Gene3D" id="2.30.110.10">
    <property type="entry name" value="Electron Transport, Fmn-binding Protein, Chain A"/>
    <property type="match status" value="1"/>
</dbReference>
<comment type="catalytic activity">
    <reaction evidence="5">
        <text>pyridoxamine 5'-phosphate + O2 + H2O = pyridoxal 5'-phosphate + H2O2 + NH4(+)</text>
        <dbReference type="Rhea" id="RHEA:15817"/>
        <dbReference type="ChEBI" id="CHEBI:15377"/>
        <dbReference type="ChEBI" id="CHEBI:15379"/>
        <dbReference type="ChEBI" id="CHEBI:16240"/>
        <dbReference type="ChEBI" id="CHEBI:28938"/>
        <dbReference type="ChEBI" id="CHEBI:58451"/>
        <dbReference type="ChEBI" id="CHEBI:597326"/>
        <dbReference type="EC" id="1.4.3.5"/>
    </reaction>
</comment>
<dbReference type="NCBIfam" id="NF004231">
    <property type="entry name" value="PRK05679.1"/>
    <property type="match status" value="1"/>
</dbReference>
<evidence type="ECO:0000256" key="3">
    <source>
        <dbReference type="ARBA" id="ARBA00022643"/>
    </source>
</evidence>
<comment type="pathway">
    <text evidence="5">Cofactor metabolism; pyridoxal 5'-phosphate salvage; pyridoxal 5'-phosphate from pyridoxamine 5'-phosphate: step 1/1.</text>
</comment>
<dbReference type="GO" id="GO:0010181">
    <property type="term" value="F:FMN binding"/>
    <property type="evidence" value="ECO:0007669"/>
    <property type="project" value="UniProtKB-UniRule"/>
</dbReference>
<name>A0A652YTI6_NOCGL</name>
<dbReference type="GO" id="GO:0008615">
    <property type="term" value="P:pyridoxine biosynthetic process"/>
    <property type="evidence" value="ECO:0007669"/>
    <property type="project" value="UniProtKB-UniRule"/>
</dbReference>
<dbReference type="EMBL" id="VNIQ01000002">
    <property type="protein sequence ID" value="TYQ06411.1"/>
    <property type="molecule type" value="Genomic_DNA"/>
</dbReference>
<dbReference type="PROSITE" id="PS01064">
    <property type="entry name" value="PYRIDOX_OXIDASE"/>
    <property type="match status" value="1"/>
</dbReference>
<feature type="binding site" evidence="5 6">
    <location>
        <begin position="97"/>
        <end position="102"/>
    </location>
    <ligand>
        <name>FMN</name>
        <dbReference type="ChEBI" id="CHEBI:58210"/>
    </ligand>
</feature>
<dbReference type="InterPro" id="IPR019740">
    <property type="entry name" value="Pyridox_Oxase_CS"/>
</dbReference>
<dbReference type="Pfam" id="PF10590">
    <property type="entry name" value="PNP_phzG_C"/>
    <property type="match status" value="1"/>
</dbReference>
<proteinExistence type="inferred from homology"/>
<feature type="binding site" evidence="5">
    <location>
        <position position="102"/>
    </location>
    <ligand>
        <name>substrate</name>
    </ligand>
</feature>
<keyword evidence="4 5" id="KW-0560">Oxidoreductase</keyword>
<keyword evidence="3 5" id="KW-0288">FMN</keyword>
<comment type="pathway">
    <text evidence="5">Cofactor metabolism; pyridoxal 5'-phosphate salvage; pyridoxal 5'-phosphate from pyridoxine 5'-phosphate: step 1/1.</text>
</comment>
<dbReference type="Pfam" id="PF01243">
    <property type="entry name" value="PNPOx_N"/>
    <property type="match status" value="1"/>
</dbReference>
<accession>A0A652YTI6</accession>
<feature type="binding site" evidence="5 6">
    <location>
        <begin position="112"/>
        <end position="113"/>
    </location>
    <ligand>
        <name>FMN</name>
        <dbReference type="ChEBI" id="CHEBI:58210"/>
    </ligand>
</feature>
<feature type="binding site" evidence="5 6">
    <location>
        <position position="232"/>
    </location>
    <ligand>
        <name>FMN</name>
        <dbReference type="ChEBI" id="CHEBI:58210"/>
    </ligand>
</feature>
<feature type="domain" description="Pyridoxamine 5'-phosphate oxidase N-terminal" evidence="7">
    <location>
        <begin position="71"/>
        <end position="193"/>
    </location>
</feature>
<feature type="binding site" evidence="5 6">
    <location>
        <position position="119"/>
    </location>
    <ligand>
        <name>FMN</name>
        <dbReference type="ChEBI" id="CHEBI:58210"/>
    </ligand>
</feature>
<dbReference type="SUPFAM" id="SSF50475">
    <property type="entry name" value="FMN-binding split barrel"/>
    <property type="match status" value="1"/>
</dbReference>
<dbReference type="PANTHER" id="PTHR10851">
    <property type="entry name" value="PYRIDOXINE-5-PHOSPHATE OXIDASE"/>
    <property type="match status" value="1"/>
</dbReference>
<feature type="binding site" evidence="5 6">
    <location>
        <position position="222"/>
    </location>
    <ligand>
        <name>FMN</name>
        <dbReference type="ChEBI" id="CHEBI:58210"/>
    </ligand>
</feature>
<keyword evidence="5" id="KW-0664">Pyridoxine biosynthesis</keyword>
<dbReference type="GO" id="GO:0004733">
    <property type="term" value="F:pyridoxamine phosphate oxidase activity"/>
    <property type="evidence" value="ECO:0007669"/>
    <property type="project" value="UniProtKB-UniRule"/>
</dbReference>
<dbReference type="HAMAP" id="MF_01629">
    <property type="entry name" value="PdxH"/>
    <property type="match status" value="1"/>
</dbReference>
<evidence type="ECO:0000256" key="1">
    <source>
        <dbReference type="ARBA" id="ARBA00007301"/>
    </source>
</evidence>
<keyword evidence="2 5" id="KW-0285">Flavoprotein</keyword>
<organism evidence="9">
    <name type="scientific">Nocardia globerula</name>
    <dbReference type="NCBI Taxonomy" id="1818"/>
    <lineage>
        <taxon>Bacteria</taxon>
        <taxon>Bacillati</taxon>
        <taxon>Actinomycetota</taxon>
        <taxon>Actinomycetes</taxon>
        <taxon>Mycobacteriales</taxon>
        <taxon>Nocardiaceae</taxon>
        <taxon>Nocardia</taxon>
    </lineage>
</organism>
<feature type="binding site" evidence="5 6">
    <location>
        <position position="141"/>
    </location>
    <ligand>
        <name>FMN</name>
        <dbReference type="ChEBI" id="CHEBI:58210"/>
    </ligand>
</feature>
<gene>
    <name evidence="5" type="primary">pdxH</name>
    <name evidence="9" type="ORF">FNL38_102546</name>
</gene>
<comment type="caution">
    <text evidence="5">Lacks conserved residue(s) required for the propagation of feature annotation.</text>
</comment>
<feature type="binding site" evidence="5">
    <location>
        <position position="167"/>
    </location>
    <ligand>
        <name>substrate</name>
    </ligand>
</feature>
<evidence type="ECO:0000256" key="6">
    <source>
        <dbReference type="PIRSR" id="PIRSR000190-2"/>
    </source>
</evidence>
<comment type="caution">
    <text evidence="9">The sequence shown here is derived from an EMBL/GenBank/DDBJ whole genome shotgun (WGS) entry which is preliminary data.</text>
</comment>
<dbReference type="AlphaFoldDB" id="A0A652YTI6"/>
<dbReference type="PANTHER" id="PTHR10851:SF0">
    <property type="entry name" value="PYRIDOXINE-5'-PHOSPHATE OXIDASE"/>
    <property type="match status" value="1"/>
</dbReference>
<feature type="binding site" evidence="5">
    <location>
        <position position="159"/>
    </location>
    <ligand>
        <name>substrate</name>
    </ligand>
</feature>
<dbReference type="InterPro" id="IPR019576">
    <property type="entry name" value="Pyridoxamine_oxidase_dimer_C"/>
</dbReference>
<comment type="subunit">
    <text evidence="5">Homodimer.</text>
</comment>
<dbReference type="NCBIfam" id="TIGR00558">
    <property type="entry name" value="pdxH"/>
    <property type="match status" value="1"/>
</dbReference>
<feature type="binding site" evidence="5 6">
    <location>
        <begin position="176"/>
        <end position="177"/>
    </location>
    <ligand>
        <name>FMN</name>
        <dbReference type="ChEBI" id="CHEBI:58210"/>
    </ligand>
</feature>
<evidence type="ECO:0000313" key="9">
    <source>
        <dbReference type="EMBL" id="TYQ06411.1"/>
    </source>
</evidence>
<dbReference type="PIRSF" id="PIRSF000190">
    <property type="entry name" value="Pyd_amn-ph_oxd"/>
    <property type="match status" value="1"/>
</dbReference>
<dbReference type="InterPro" id="IPR000659">
    <property type="entry name" value="Pyridox_Oxase"/>
</dbReference>
<dbReference type="UniPathway" id="UPA01068">
    <property type="reaction ID" value="UER00304"/>
</dbReference>
<reference evidence="9" key="1">
    <citation type="submission" date="2019-07" db="EMBL/GenBank/DDBJ databases">
        <title>Genomic Encyclopedia of Type Strains, Phase IV (KMG-IV): sequencing the most valuable type-strain genomes for metagenomic binning, comparative biology and taxonomic classification.</title>
        <authorList>
            <person name="Goeker M."/>
        </authorList>
    </citation>
    <scope>NUCLEOTIDE SEQUENCE</scope>
    <source>
        <strain evidence="9">DSM 44596</strain>
    </source>
</reference>